<dbReference type="Proteomes" id="UP000217083">
    <property type="component" value="Unassembled WGS sequence"/>
</dbReference>
<dbReference type="Pfam" id="PF14034">
    <property type="entry name" value="Spore_YtrH"/>
    <property type="match status" value="1"/>
</dbReference>
<keyword evidence="1" id="KW-1133">Transmembrane helix</keyword>
<organism evidence="2 3">
    <name type="scientific">Lottiidibacillus patelloidae</name>
    <dbReference type="NCBI Taxonomy" id="2670334"/>
    <lineage>
        <taxon>Bacteria</taxon>
        <taxon>Bacillati</taxon>
        <taxon>Bacillota</taxon>
        <taxon>Bacilli</taxon>
        <taxon>Bacillales</taxon>
        <taxon>Bacillaceae</taxon>
        <taxon>Lottiidibacillus</taxon>
    </lineage>
</organism>
<dbReference type="AlphaFoldDB" id="A0A263BWL8"/>
<keyword evidence="3" id="KW-1185">Reference proteome</keyword>
<keyword evidence="1" id="KW-0472">Membrane</keyword>
<feature type="transmembrane region" description="Helical" evidence="1">
    <location>
        <begin position="12"/>
        <end position="35"/>
    </location>
</feature>
<evidence type="ECO:0000313" key="2">
    <source>
        <dbReference type="EMBL" id="OZM57962.1"/>
    </source>
</evidence>
<evidence type="ECO:0000256" key="1">
    <source>
        <dbReference type="SAM" id="Phobius"/>
    </source>
</evidence>
<dbReference type="InterPro" id="IPR025689">
    <property type="entry name" value="Spore_YtrH"/>
</dbReference>
<dbReference type="EMBL" id="NPIA01000002">
    <property type="protein sequence ID" value="OZM57962.1"/>
    <property type="molecule type" value="Genomic_DNA"/>
</dbReference>
<dbReference type="RefSeq" id="WP_094923326.1">
    <property type="nucleotide sequence ID" value="NZ_NPIA01000002.1"/>
</dbReference>
<reference evidence="3" key="1">
    <citation type="submission" date="2017-08" db="EMBL/GenBank/DDBJ databases">
        <authorList>
            <person name="Huang Z."/>
        </authorList>
    </citation>
    <scope>NUCLEOTIDE SEQUENCE [LARGE SCALE GENOMIC DNA]</scope>
    <source>
        <strain evidence="3">SA5d-4</strain>
    </source>
</reference>
<proteinExistence type="predicted"/>
<evidence type="ECO:0000313" key="3">
    <source>
        <dbReference type="Proteomes" id="UP000217083"/>
    </source>
</evidence>
<gene>
    <name evidence="2" type="ORF">CIB95_06295</name>
</gene>
<keyword evidence="1" id="KW-0812">Transmembrane</keyword>
<feature type="transmembrane region" description="Helical" evidence="1">
    <location>
        <begin position="81"/>
        <end position="105"/>
    </location>
</feature>
<name>A0A263BWL8_9BACI</name>
<protein>
    <submittedName>
        <fullName evidence="2">Sporulation protein</fullName>
    </submittedName>
</protein>
<feature type="transmembrane region" description="Helical" evidence="1">
    <location>
        <begin position="50"/>
        <end position="69"/>
    </location>
</feature>
<accession>A0A263BWL8</accession>
<reference evidence="2 3" key="2">
    <citation type="submission" date="2017-09" db="EMBL/GenBank/DDBJ databases">
        <title>Bacillus patelloidae sp. nov., isolated from the intestinal tract of a marine limpet.</title>
        <authorList>
            <person name="Liu R."/>
            <person name="Dong C."/>
            <person name="Shao Z."/>
        </authorList>
    </citation>
    <scope>NUCLEOTIDE SEQUENCE [LARGE SCALE GENOMIC DNA]</scope>
    <source>
        <strain evidence="2 3">SA5d-4</strain>
    </source>
</reference>
<sequence length="111" mass="11969">MNDELFIERIIISFFVAFGVILGGALIGGIGAFLVNQPPMHKINALSGSLKIWALVAAIGGTFDTFTNLERGFFEGTHLILIKQLIFILSAMAGAQSGAMILQWLTQETIS</sequence>
<comment type="caution">
    <text evidence="2">The sequence shown here is derived from an EMBL/GenBank/DDBJ whole genome shotgun (WGS) entry which is preliminary data.</text>
</comment>